<dbReference type="Pfam" id="PF00858">
    <property type="entry name" value="ASC"/>
    <property type="match status" value="1"/>
</dbReference>
<gene>
    <name evidence="13" type="ORF">ALC62_11373</name>
</gene>
<dbReference type="GO" id="GO:0005272">
    <property type="term" value="F:sodium channel activity"/>
    <property type="evidence" value="ECO:0007669"/>
    <property type="project" value="UniProtKB-KW"/>
</dbReference>
<proteinExistence type="inferred from homology"/>
<evidence type="ECO:0000256" key="4">
    <source>
        <dbReference type="ARBA" id="ARBA00022461"/>
    </source>
</evidence>
<dbReference type="GO" id="GO:0016020">
    <property type="term" value="C:membrane"/>
    <property type="evidence" value="ECO:0007669"/>
    <property type="project" value="UniProtKB-SubCell"/>
</dbReference>
<accession>A0A195CB46</accession>
<evidence type="ECO:0000256" key="2">
    <source>
        <dbReference type="ARBA" id="ARBA00007193"/>
    </source>
</evidence>
<keyword evidence="10 12" id="KW-0739">Sodium transport</keyword>
<keyword evidence="3 12" id="KW-0813">Transport</keyword>
<evidence type="ECO:0000313" key="14">
    <source>
        <dbReference type="Proteomes" id="UP000078542"/>
    </source>
</evidence>
<comment type="subcellular location">
    <subcellularLocation>
        <location evidence="1">Membrane</location>
        <topology evidence="1">Multi-pass membrane protein</topology>
    </subcellularLocation>
</comment>
<keyword evidence="5 12" id="KW-0812">Transmembrane</keyword>
<evidence type="ECO:0000313" key="13">
    <source>
        <dbReference type="EMBL" id="KYM98027.1"/>
    </source>
</evidence>
<protein>
    <submittedName>
        <fullName evidence="13">Sodium channel protein Nach</fullName>
    </submittedName>
</protein>
<evidence type="ECO:0000256" key="8">
    <source>
        <dbReference type="ARBA" id="ARBA00023065"/>
    </source>
</evidence>
<dbReference type="AlphaFoldDB" id="A0A195CB46"/>
<name>A0A195CB46_9HYME</name>
<keyword evidence="14" id="KW-1185">Reference proteome</keyword>
<keyword evidence="8 12" id="KW-0406">Ion transport</keyword>
<evidence type="ECO:0000256" key="11">
    <source>
        <dbReference type="ARBA" id="ARBA00023303"/>
    </source>
</evidence>
<dbReference type="InterPro" id="IPR001873">
    <property type="entry name" value="ENaC"/>
</dbReference>
<keyword evidence="11 12" id="KW-0407">Ion channel</keyword>
<organism evidence="13 14">
    <name type="scientific">Cyphomyrmex costatus</name>
    <dbReference type="NCBI Taxonomy" id="456900"/>
    <lineage>
        <taxon>Eukaryota</taxon>
        <taxon>Metazoa</taxon>
        <taxon>Ecdysozoa</taxon>
        <taxon>Arthropoda</taxon>
        <taxon>Hexapoda</taxon>
        <taxon>Insecta</taxon>
        <taxon>Pterygota</taxon>
        <taxon>Neoptera</taxon>
        <taxon>Endopterygota</taxon>
        <taxon>Hymenoptera</taxon>
        <taxon>Apocrita</taxon>
        <taxon>Aculeata</taxon>
        <taxon>Formicoidea</taxon>
        <taxon>Formicidae</taxon>
        <taxon>Myrmicinae</taxon>
        <taxon>Cyphomyrmex</taxon>
    </lineage>
</organism>
<evidence type="ECO:0000256" key="9">
    <source>
        <dbReference type="ARBA" id="ARBA00023136"/>
    </source>
</evidence>
<keyword evidence="6" id="KW-1133">Transmembrane helix</keyword>
<evidence type="ECO:0000256" key="5">
    <source>
        <dbReference type="ARBA" id="ARBA00022692"/>
    </source>
</evidence>
<dbReference type="STRING" id="456900.A0A195CB46"/>
<keyword evidence="4 12" id="KW-0894">Sodium channel</keyword>
<sequence>MDRDTFPSYDEEKNISMKITWRSNAQERCKDHEADTKEGTYDRKGRGMKDGRHYVSIVVSEEDAPTSIDIESMHYETSHLSFPSVTLCPNDRVDWNRILEVESKFFPNGKDKASLETFRKILSKLSMMSFGDFDQLNFLKNQSVHSLAGINITQVLLEVMPRCDQLLSSCWWRNANRNCCEIFQVQKTEYGFCYSFNSEVAQTPPADPTESRPRRASGYGDWSGIRVTIHLRSVMRPPDSGKSNANIQYFTLARLLNDLYDLYKPYAIAYI</sequence>
<dbReference type="Gene3D" id="2.60.470.10">
    <property type="entry name" value="Acid-sensing ion channels like domains"/>
    <property type="match status" value="1"/>
</dbReference>
<comment type="similarity">
    <text evidence="2 12">Belongs to the amiloride-sensitive sodium channel (TC 1.A.6) family.</text>
</comment>
<evidence type="ECO:0000256" key="10">
    <source>
        <dbReference type="ARBA" id="ARBA00023201"/>
    </source>
</evidence>
<evidence type="ECO:0000256" key="3">
    <source>
        <dbReference type="ARBA" id="ARBA00022448"/>
    </source>
</evidence>
<keyword evidence="9" id="KW-0472">Membrane</keyword>
<evidence type="ECO:0000256" key="12">
    <source>
        <dbReference type="RuleBase" id="RU000679"/>
    </source>
</evidence>
<dbReference type="EMBL" id="KQ978023">
    <property type="protein sequence ID" value="KYM98027.1"/>
    <property type="molecule type" value="Genomic_DNA"/>
</dbReference>
<keyword evidence="7" id="KW-0915">Sodium</keyword>
<reference evidence="13 14" key="1">
    <citation type="submission" date="2016-03" db="EMBL/GenBank/DDBJ databases">
        <title>Cyphomyrmex costatus WGS genome.</title>
        <authorList>
            <person name="Nygaard S."/>
            <person name="Hu H."/>
            <person name="Boomsma J."/>
            <person name="Zhang G."/>
        </authorList>
    </citation>
    <scope>NUCLEOTIDE SEQUENCE [LARGE SCALE GENOMIC DNA]</scope>
    <source>
        <strain evidence="13">MS0001</strain>
        <tissue evidence="13">Whole body</tissue>
    </source>
</reference>
<evidence type="ECO:0000256" key="7">
    <source>
        <dbReference type="ARBA" id="ARBA00023053"/>
    </source>
</evidence>
<dbReference type="Proteomes" id="UP000078542">
    <property type="component" value="Unassembled WGS sequence"/>
</dbReference>
<evidence type="ECO:0000256" key="6">
    <source>
        <dbReference type="ARBA" id="ARBA00022989"/>
    </source>
</evidence>
<evidence type="ECO:0000256" key="1">
    <source>
        <dbReference type="ARBA" id="ARBA00004141"/>
    </source>
</evidence>